<dbReference type="EnsemblMetazoa" id="XM_029487504.1">
    <property type="protein sequence ID" value="XP_029343364.1"/>
    <property type="gene ID" value="LOC100169361"/>
</dbReference>
<dbReference type="InterPro" id="IPR036179">
    <property type="entry name" value="Ig-like_dom_sf"/>
</dbReference>
<evidence type="ECO:0000256" key="3">
    <source>
        <dbReference type="ARBA" id="ARBA00022737"/>
    </source>
</evidence>
<dbReference type="KEGG" id="api:100169361"/>
<dbReference type="SMART" id="SM00082">
    <property type="entry name" value="LRRCT"/>
    <property type="match status" value="1"/>
</dbReference>
<dbReference type="Pfam" id="PF07679">
    <property type="entry name" value="I-set"/>
    <property type="match status" value="1"/>
</dbReference>
<feature type="compositionally biased region" description="Gly residues" evidence="6">
    <location>
        <begin position="426"/>
        <end position="439"/>
    </location>
</feature>
<dbReference type="PROSITE" id="PS50835">
    <property type="entry name" value="IG_LIKE"/>
    <property type="match status" value="1"/>
</dbReference>
<dbReference type="RefSeq" id="XP_029343363.1">
    <property type="nucleotide sequence ID" value="XM_029487503.1"/>
</dbReference>
<dbReference type="InterPro" id="IPR013783">
    <property type="entry name" value="Ig-like_fold"/>
</dbReference>
<feature type="domain" description="Ig-like" evidence="8">
    <location>
        <begin position="283"/>
        <end position="366"/>
    </location>
</feature>
<evidence type="ECO:0000256" key="5">
    <source>
        <dbReference type="ARBA" id="ARBA00023180"/>
    </source>
</evidence>
<feature type="region of interest" description="Disordered" evidence="6">
    <location>
        <begin position="748"/>
        <end position="802"/>
    </location>
</feature>
<keyword evidence="1" id="KW-0433">Leucine-rich repeat</keyword>
<dbReference type="SUPFAM" id="SSF48726">
    <property type="entry name" value="Immunoglobulin"/>
    <property type="match status" value="1"/>
</dbReference>
<reference evidence="10" key="1">
    <citation type="submission" date="2010-06" db="EMBL/GenBank/DDBJ databases">
        <authorList>
            <person name="Jiang H."/>
            <person name="Abraham K."/>
            <person name="Ali S."/>
            <person name="Alsbrooks S.L."/>
            <person name="Anim B.N."/>
            <person name="Anosike U.S."/>
            <person name="Attaway T."/>
            <person name="Bandaranaike D.P."/>
            <person name="Battles P.K."/>
            <person name="Bell S.N."/>
            <person name="Bell A.V."/>
            <person name="Beltran B."/>
            <person name="Bickham C."/>
            <person name="Bustamante Y."/>
            <person name="Caleb T."/>
            <person name="Canada A."/>
            <person name="Cardenas V."/>
            <person name="Carter K."/>
            <person name="Chacko J."/>
            <person name="Chandrabose M.N."/>
            <person name="Chavez D."/>
            <person name="Chavez A."/>
            <person name="Chen L."/>
            <person name="Chu H.-S."/>
            <person name="Claassen K.J."/>
            <person name="Cockrell R."/>
            <person name="Collins M."/>
            <person name="Cooper J.A."/>
            <person name="Cree A."/>
            <person name="Curry S.M."/>
            <person name="Da Y."/>
            <person name="Dao M.D."/>
            <person name="Das B."/>
            <person name="Davila M.-L."/>
            <person name="Davy-Carroll L."/>
            <person name="Denson S."/>
            <person name="Dinh H."/>
            <person name="Ebong V.E."/>
            <person name="Edwards J.R."/>
            <person name="Egan A."/>
            <person name="El-Daye J."/>
            <person name="Escobedo L."/>
            <person name="Fernandez S."/>
            <person name="Fernando P.R."/>
            <person name="Flagg N."/>
            <person name="Forbes L.D."/>
            <person name="Fowler R.G."/>
            <person name="Fu Q."/>
            <person name="Gabisi R.A."/>
            <person name="Ganer J."/>
            <person name="Garbino Pronczuk A."/>
            <person name="Garcia R.M."/>
            <person name="Garner T."/>
            <person name="Garrett T.E."/>
            <person name="Gonzalez D.A."/>
            <person name="Hamid H."/>
            <person name="Hawkins E.S."/>
            <person name="Hirani K."/>
            <person name="Hogues M.E."/>
            <person name="Hollins B."/>
            <person name="Hsiao C.-H."/>
            <person name="Jabil R."/>
            <person name="James M.L."/>
            <person name="Jhangiani S.N."/>
            <person name="Johnson B."/>
            <person name="Johnson Q."/>
            <person name="Joshi V."/>
            <person name="Kalu J.B."/>
            <person name="Kam C."/>
            <person name="Kashfia A."/>
            <person name="Keebler J."/>
            <person name="Kisamo H."/>
            <person name="Kovar C.L."/>
            <person name="Lago L.A."/>
            <person name="Lai C.-Y."/>
            <person name="Laidlaw J."/>
            <person name="Lara F."/>
            <person name="Le T.-K."/>
            <person name="Lee S.L."/>
            <person name="Legall F.H."/>
            <person name="Lemon S.J."/>
            <person name="Lewis L.R."/>
            <person name="Li B."/>
            <person name="Liu Y."/>
            <person name="Liu Y.-S."/>
            <person name="Lopez J."/>
            <person name="Lozado R.J."/>
            <person name="Lu J."/>
            <person name="Madu R.C."/>
            <person name="Maheshwari M."/>
            <person name="Maheshwari R."/>
            <person name="Malloy K."/>
            <person name="Martinez E."/>
            <person name="Mathew T."/>
            <person name="Mercado I.C."/>
            <person name="Mercado C."/>
            <person name="Meyer B."/>
            <person name="Montgomery K."/>
            <person name="Morgan M.B."/>
            <person name="Munidasa M."/>
            <person name="Nazareth L.V."/>
            <person name="Nelson J."/>
            <person name="Ng B.M."/>
            <person name="Nguyen N.B."/>
            <person name="Nguyen P.Q."/>
            <person name="Nguyen T."/>
            <person name="Obregon M."/>
            <person name="Okwuonu G.O."/>
            <person name="Onwere C.G."/>
            <person name="Orozco G."/>
            <person name="Parra A."/>
            <person name="Patel S."/>
            <person name="Patil S."/>
            <person name="Perez A."/>
            <person name="Perez Y."/>
            <person name="Pham C."/>
            <person name="Primus E.L."/>
            <person name="Pu L.-L."/>
            <person name="Puazo M."/>
            <person name="Qin X."/>
            <person name="Quiroz J.B."/>
            <person name="Reese J."/>
            <person name="Richards S."/>
            <person name="Rives C.M."/>
            <person name="Robberts R."/>
            <person name="Ruiz S.J."/>
            <person name="Ruiz M.J."/>
            <person name="Santibanez J."/>
            <person name="Schneider B.W."/>
            <person name="Sisson I."/>
            <person name="Smith M."/>
            <person name="Sodergren E."/>
            <person name="Song X.-Z."/>
            <person name="Song B.B."/>
            <person name="Summersgill H."/>
            <person name="Thelus R."/>
            <person name="Thornton R.D."/>
            <person name="Trejos Z.Y."/>
            <person name="Usmani K."/>
            <person name="Vattathil S."/>
            <person name="Villasana D."/>
            <person name="Walker D.L."/>
            <person name="Wang S."/>
            <person name="Wang K."/>
            <person name="White C.S."/>
            <person name="Williams A.C."/>
            <person name="Williamson J."/>
            <person name="Wilson K."/>
            <person name="Woghiren I.O."/>
            <person name="Woodworth J.R."/>
            <person name="Worley K.C."/>
            <person name="Wright R.A."/>
            <person name="Wu W."/>
            <person name="Young L."/>
            <person name="Zhang L."/>
            <person name="Zhang J."/>
            <person name="Zhu Y."/>
            <person name="Muzny D.M."/>
            <person name="Weinstock G."/>
            <person name="Gibbs R.A."/>
        </authorList>
    </citation>
    <scope>NUCLEOTIDE SEQUENCE [LARGE SCALE GENOMIC DNA]</scope>
    <source>
        <strain evidence="10">LSR1</strain>
    </source>
</reference>
<dbReference type="SUPFAM" id="SSF52058">
    <property type="entry name" value="L domain-like"/>
    <property type="match status" value="1"/>
</dbReference>
<dbReference type="EnsemblMetazoa" id="XM_029487502.1">
    <property type="protein sequence ID" value="XP_029343362.1"/>
    <property type="gene ID" value="LOC100169361"/>
</dbReference>
<sequence length="802" mass="85463">MYATDTVPRRRVAQTTATMTTTTTTTMIFVAAMMATMLAAAAGCPIGCMCKWKGGKQTVECVNRSLSAIPNGMDVGTQVLDMSGNSMDALSRGRFMSAGLSNLQKIFMSRCRITYVDDAAFQGLSNLVELDLSDNGITDIPTKSFDDYPQLMKLVLSGNAVTVVRTAAFKRLAYLTVLDLSRCRVSTIEPGAFDGLHSIEWLRLDHNQIVRIESAGAVVLPLSLHGIEMHHNPWTCDCRLRDVHRWLNNNSAPHTVEPTCHGPDRLRGMVIRKLVAEELACAPVAAATSPEYVETDAGKNVTLACRVTPAGQSRVSWWFEGRQVANSTTSAGVELTVEDVGPADNGTYACVAENRAGWAACNFTVRVIQELSEVAAGSYPPDAPPPALLVIVLGGSVCFVAVAVVCAISCRLLVVKRRRHRDHAGRPGGKSGGAGGGDAGPDDPSNSGQAAKTTSDIRQSDSVNLTVSSTVDGKLSSAEDVSVYGEYDTAAGPGSSAGYEVHEVMHVGGGGGYDAYQQVHVAQGHPATATATTTLEANPDLISDASTVIRDNGGGDYRDATDEVYKIAVPPPPSCGRDFWSTSGAVYPSGGGCGSYELQLSPGKLAAGEPYPADYGLPKLSSGQYPMPAPPSLYRTLPHRRNAAKPQGRSCQEAEFVLLQQHHHHHHHHHQQQQQHQHHLNRYEPQNIRYNQQGYPYPASAVAADAAYYTTAAATFYEPPSLSNASAQTLDDETMVMMMMMPPAPPPPLVTGAPALPAAGRQPQHLSAEHAASQHKAVTAVQKQPATTESPDEGYVGEGPDS</sequence>
<dbReference type="Pfam" id="PF13855">
    <property type="entry name" value="LRR_8"/>
    <property type="match status" value="1"/>
</dbReference>
<feature type="compositionally biased region" description="Polar residues" evidence="6">
    <location>
        <begin position="449"/>
        <end position="465"/>
    </location>
</feature>
<dbReference type="RefSeq" id="XP_029343360.1">
    <property type="nucleotide sequence ID" value="XM_029487500.1"/>
</dbReference>
<keyword evidence="5" id="KW-0325">Glycoprotein</keyword>
<dbReference type="SMART" id="SM00369">
    <property type="entry name" value="LRR_TYP"/>
    <property type="match status" value="5"/>
</dbReference>
<accession>A0A8R2NQF5</accession>
<dbReference type="GO" id="GO:0071944">
    <property type="term" value="C:cell periphery"/>
    <property type="evidence" value="ECO:0007669"/>
    <property type="project" value="UniProtKB-ARBA"/>
</dbReference>
<dbReference type="FunFam" id="3.80.10.10:FF:000082">
    <property type="entry name" value="Leucine-rich repeat-containing 24"/>
    <property type="match status" value="1"/>
</dbReference>
<dbReference type="AlphaFoldDB" id="A0A8R2NQF5"/>
<evidence type="ECO:0000256" key="2">
    <source>
        <dbReference type="ARBA" id="ARBA00022729"/>
    </source>
</evidence>
<dbReference type="SMART" id="SM00409">
    <property type="entry name" value="IG"/>
    <property type="match status" value="1"/>
</dbReference>
<dbReference type="EnsemblMetazoa" id="XM_029487495.1">
    <property type="protein sequence ID" value="XP_029343355.1"/>
    <property type="gene ID" value="LOC100169361"/>
</dbReference>
<evidence type="ECO:0000259" key="8">
    <source>
        <dbReference type="PROSITE" id="PS50835"/>
    </source>
</evidence>
<keyword evidence="4" id="KW-1015">Disulfide bond</keyword>
<dbReference type="RefSeq" id="XP_029343355.1">
    <property type="nucleotide sequence ID" value="XM_029487495.1"/>
</dbReference>
<dbReference type="RefSeq" id="XP_029343358.1">
    <property type="nucleotide sequence ID" value="XM_029487498.1"/>
</dbReference>
<dbReference type="SMART" id="SM00408">
    <property type="entry name" value="IGc2"/>
    <property type="match status" value="1"/>
</dbReference>
<keyword evidence="7" id="KW-1133">Transmembrane helix</keyword>
<dbReference type="EnsemblMetazoa" id="XM_029487499.1">
    <property type="protein sequence ID" value="XP_029343359.1"/>
    <property type="gene ID" value="LOC100169361"/>
</dbReference>
<dbReference type="InterPro" id="IPR032675">
    <property type="entry name" value="LRR_dom_sf"/>
</dbReference>
<dbReference type="RefSeq" id="XP_029343359.1">
    <property type="nucleotide sequence ID" value="XM_029487499.1"/>
</dbReference>
<dbReference type="EnsemblMetazoa" id="XM_029487498.1">
    <property type="protein sequence ID" value="XP_029343358.1"/>
    <property type="gene ID" value="LOC100169361"/>
</dbReference>
<keyword evidence="3" id="KW-0677">Repeat</keyword>
<feature type="transmembrane region" description="Helical" evidence="7">
    <location>
        <begin position="21"/>
        <end position="43"/>
    </location>
</feature>
<keyword evidence="7" id="KW-0472">Membrane</keyword>
<feature type="region of interest" description="Disordered" evidence="6">
    <location>
        <begin position="421"/>
        <end position="465"/>
    </location>
</feature>
<dbReference type="Gene3D" id="3.80.10.10">
    <property type="entry name" value="Ribonuclease Inhibitor"/>
    <property type="match status" value="2"/>
</dbReference>
<dbReference type="EnsemblMetazoa" id="XM_029487500.1">
    <property type="protein sequence ID" value="XP_029343360.1"/>
    <property type="gene ID" value="LOC100169361"/>
</dbReference>
<dbReference type="PANTHER" id="PTHR24366">
    <property type="entry name" value="IG(IMMUNOGLOBULIN) AND LRR(LEUCINE RICH REPEAT) DOMAINS"/>
    <property type="match status" value="1"/>
</dbReference>
<feature type="transmembrane region" description="Helical" evidence="7">
    <location>
        <begin position="388"/>
        <end position="414"/>
    </location>
</feature>
<feature type="compositionally biased region" description="Low complexity" evidence="6">
    <location>
        <begin position="750"/>
        <end position="760"/>
    </location>
</feature>
<dbReference type="PANTHER" id="PTHR24366:SF136">
    <property type="entry name" value="KEKKON 1, ISOFORM B"/>
    <property type="match status" value="1"/>
</dbReference>
<dbReference type="InterPro" id="IPR003599">
    <property type="entry name" value="Ig_sub"/>
</dbReference>
<evidence type="ECO:0000256" key="6">
    <source>
        <dbReference type="SAM" id="MobiDB-lite"/>
    </source>
</evidence>
<reference evidence="9" key="2">
    <citation type="submission" date="2022-06" db="UniProtKB">
        <authorList>
            <consortium name="EnsemblMetazoa"/>
        </authorList>
    </citation>
    <scope>IDENTIFICATION</scope>
</reference>
<evidence type="ECO:0000256" key="4">
    <source>
        <dbReference type="ARBA" id="ARBA00023157"/>
    </source>
</evidence>
<evidence type="ECO:0000256" key="1">
    <source>
        <dbReference type="ARBA" id="ARBA00022614"/>
    </source>
</evidence>
<dbReference type="Gene3D" id="2.60.40.10">
    <property type="entry name" value="Immunoglobulins"/>
    <property type="match status" value="1"/>
</dbReference>
<dbReference type="RefSeq" id="XP_029343357.1">
    <property type="nucleotide sequence ID" value="XM_029487497.1"/>
</dbReference>
<name>A0A8R2NQF5_ACYPI</name>
<dbReference type="PROSITE" id="PS51450">
    <property type="entry name" value="LRR"/>
    <property type="match status" value="1"/>
</dbReference>
<keyword evidence="7" id="KW-0812">Transmembrane</keyword>
<dbReference type="RefSeq" id="XP_029343361.1">
    <property type="nucleotide sequence ID" value="XM_029487501.1"/>
</dbReference>
<dbReference type="OrthoDB" id="643377at2759"/>
<dbReference type="RefSeq" id="XP_029343356.1">
    <property type="nucleotide sequence ID" value="XM_029487496.1"/>
</dbReference>
<keyword evidence="2" id="KW-0732">Signal</keyword>
<dbReference type="InterPro" id="IPR007110">
    <property type="entry name" value="Ig-like_dom"/>
</dbReference>
<evidence type="ECO:0000256" key="7">
    <source>
        <dbReference type="SAM" id="Phobius"/>
    </source>
</evidence>
<dbReference type="Proteomes" id="UP000007819">
    <property type="component" value="Chromosome A1"/>
</dbReference>
<keyword evidence="10" id="KW-1185">Reference proteome</keyword>
<evidence type="ECO:0000313" key="9">
    <source>
        <dbReference type="EnsemblMetazoa" id="XP_029343364.1"/>
    </source>
</evidence>
<organism evidence="9 10">
    <name type="scientific">Acyrthosiphon pisum</name>
    <name type="common">Pea aphid</name>
    <dbReference type="NCBI Taxonomy" id="7029"/>
    <lineage>
        <taxon>Eukaryota</taxon>
        <taxon>Metazoa</taxon>
        <taxon>Ecdysozoa</taxon>
        <taxon>Arthropoda</taxon>
        <taxon>Hexapoda</taxon>
        <taxon>Insecta</taxon>
        <taxon>Pterygota</taxon>
        <taxon>Neoptera</taxon>
        <taxon>Paraneoptera</taxon>
        <taxon>Hemiptera</taxon>
        <taxon>Sternorrhyncha</taxon>
        <taxon>Aphidomorpha</taxon>
        <taxon>Aphidoidea</taxon>
        <taxon>Aphididae</taxon>
        <taxon>Macrosiphini</taxon>
        <taxon>Acyrthosiphon</taxon>
    </lineage>
</organism>
<dbReference type="RefSeq" id="XP_029343362.1">
    <property type="nucleotide sequence ID" value="XM_029487502.1"/>
</dbReference>
<dbReference type="InterPro" id="IPR001611">
    <property type="entry name" value="Leu-rich_rpt"/>
</dbReference>
<dbReference type="InterPro" id="IPR003591">
    <property type="entry name" value="Leu-rich_rpt_typical-subtyp"/>
</dbReference>
<dbReference type="EnsemblMetazoa" id="XM_029487503.1">
    <property type="protein sequence ID" value="XP_029343363.1"/>
    <property type="gene ID" value="LOC100169361"/>
</dbReference>
<dbReference type="EnsemblMetazoa" id="XM_029487501.1">
    <property type="protein sequence ID" value="XP_029343361.1"/>
    <property type="gene ID" value="LOC100169361"/>
</dbReference>
<proteinExistence type="predicted"/>
<dbReference type="GeneID" id="100169361"/>
<dbReference type="InterPro" id="IPR003598">
    <property type="entry name" value="Ig_sub2"/>
</dbReference>
<protein>
    <recommendedName>
        <fullName evidence="8">Ig-like domain-containing protein</fullName>
    </recommendedName>
</protein>
<dbReference type="InterPro" id="IPR013098">
    <property type="entry name" value="Ig_I-set"/>
</dbReference>
<dbReference type="Pfam" id="PF00560">
    <property type="entry name" value="LRR_1"/>
    <property type="match status" value="1"/>
</dbReference>
<dbReference type="InterPro" id="IPR000483">
    <property type="entry name" value="Cys-rich_flank_reg_C"/>
</dbReference>
<evidence type="ECO:0000313" key="10">
    <source>
        <dbReference type="Proteomes" id="UP000007819"/>
    </source>
</evidence>
<dbReference type="EnsemblMetazoa" id="XM_029487496.1">
    <property type="protein sequence ID" value="XP_029343356.1"/>
    <property type="gene ID" value="LOC100169361"/>
</dbReference>
<dbReference type="RefSeq" id="XP_029343364.1">
    <property type="nucleotide sequence ID" value="XM_029487504.1"/>
</dbReference>
<dbReference type="EnsemblMetazoa" id="XM_029487497.1">
    <property type="protein sequence ID" value="XP_029343357.1"/>
    <property type="gene ID" value="LOC100169361"/>
</dbReference>